<proteinExistence type="predicted"/>
<keyword evidence="2" id="KW-1185">Reference proteome</keyword>
<evidence type="ECO:0000313" key="1">
    <source>
        <dbReference type="EMBL" id="GAA5174823.1"/>
    </source>
</evidence>
<dbReference type="InterPro" id="IPR009693">
    <property type="entry name" value="Glucitol_operon_activator"/>
</dbReference>
<name>A0ABP9RCG7_9PSEU</name>
<dbReference type="EMBL" id="BAABJP010000062">
    <property type="protein sequence ID" value="GAA5174823.1"/>
    <property type="molecule type" value="Genomic_DNA"/>
</dbReference>
<evidence type="ECO:0000313" key="2">
    <source>
        <dbReference type="Proteomes" id="UP001428817"/>
    </source>
</evidence>
<dbReference type="Proteomes" id="UP001428817">
    <property type="component" value="Unassembled WGS sequence"/>
</dbReference>
<dbReference type="RefSeq" id="WP_185062193.1">
    <property type="nucleotide sequence ID" value="NZ_BAABJP010000062.1"/>
</dbReference>
<accession>A0ABP9RCG7</accession>
<dbReference type="Pfam" id="PF06923">
    <property type="entry name" value="GutM"/>
    <property type="match status" value="1"/>
</dbReference>
<organism evidence="1 2">
    <name type="scientific">Pseudonocardia eucalypti</name>
    <dbReference type="NCBI Taxonomy" id="648755"/>
    <lineage>
        <taxon>Bacteria</taxon>
        <taxon>Bacillati</taxon>
        <taxon>Actinomycetota</taxon>
        <taxon>Actinomycetes</taxon>
        <taxon>Pseudonocardiales</taxon>
        <taxon>Pseudonocardiaceae</taxon>
        <taxon>Pseudonocardia</taxon>
    </lineage>
</organism>
<reference evidence="2" key="1">
    <citation type="journal article" date="2019" name="Int. J. Syst. Evol. Microbiol.">
        <title>The Global Catalogue of Microorganisms (GCM) 10K type strain sequencing project: providing services to taxonomists for standard genome sequencing and annotation.</title>
        <authorList>
            <consortium name="The Broad Institute Genomics Platform"/>
            <consortium name="The Broad Institute Genome Sequencing Center for Infectious Disease"/>
            <person name="Wu L."/>
            <person name="Ma J."/>
        </authorList>
    </citation>
    <scope>NUCLEOTIDE SEQUENCE [LARGE SCALE GENOMIC DNA]</scope>
    <source>
        <strain evidence="2">JCM 18303</strain>
    </source>
</reference>
<evidence type="ECO:0008006" key="3">
    <source>
        <dbReference type="Google" id="ProtNLM"/>
    </source>
</evidence>
<comment type="caution">
    <text evidence="1">The sequence shown here is derived from an EMBL/GenBank/DDBJ whole genome shotgun (WGS) entry which is preliminary data.</text>
</comment>
<gene>
    <name evidence="1" type="ORF">GCM10023321_79560</name>
</gene>
<sequence length="131" mass="14302">MSWQAVALIVAAFAVAFGLSLLQHRAYARAVNRVAAEEHRSGVLLVTGRAKGALRGAVVLLVVDRVERRVTRALAMQGASVFARFRERPELCGPVDGVAERAQGKALRRAVSDALPRYRRLDATTGRRPTR</sequence>
<protein>
    <recommendedName>
        <fullName evidence="3">Transcriptional regulator</fullName>
    </recommendedName>
</protein>